<evidence type="ECO:0000256" key="3">
    <source>
        <dbReference type="ARBA" id="ARBA00022989"/>
    </source>
</evidence>
<evidence type="ECO:0000256" key="1">
    <source>
        <dbReference type="ARBA" id="ARBA00004141"/>
    </source>
</evidence>
<dbReference type="Pfam" id="PF09685">
    <property type="entry name" value="MamF_MmsF"/>
    <property type="match status" value="1"/>
</dbReference>
<keyword evidence="2 5" id="KW-0812">Transmembrane</keyword>
<protein>
    <submittedName>
        <fullName evidence="6">DUF4870 domain-containing protein</fullName>
    </submittedName>
</protein>
<organism evidence="6 7">
    <name type="scientific">Emcibacter nanhaiensis</name>
    <dbReference type="NCBI Taxonomy" id="1505037"/>
    <lineage>
        <taxon>Bacteria</taxon>
        <taxon>Pseudomonadati</taxon>
        <taxon>Pseudomonadota</taxon>
        <taxon>Alphaproteobacteria</taxon>
        <taxon>Emcibacterales</taxon>
        <taxon>Emcibacteraceae</taxon>
        <taxon>Emcibacter</taxon>
    </lineage>
</organism>
<sequence>MEMNEKTSTGIEENVAGLLCYLLGWISGLIFFLIEKENQTVRFHAMQSIVTFGGLNIIYILLMVSVIGIPLMPIVGLIGLAAWIILMIKAFQGEKFKFPITGNLAEKWVKDVKL</sequence>
<dbReference type="OrthoDB" id="5149061at2"/>
<gene>
    <name evidence="6" type="ORF">FIV46_07020</name>
</gene>
<dbReference type="PANTHER" id="PTHR36460">
    <property type="entry name" value="UPF0132 DOMAIN PROTEIN (AFU_ORTHOLOGUE AFUA_3G10255)"/>
    <property type="match status" value="1"/>
</dbReference>
<keyword evidence="7" id="KW-1185">Reference proteome</keyword>
<accession>A0A501PPP3</accession>
<dbReference type="PANTHER" id="PTHR36460:SF1">
    <property type="entry name" value="UPF0132 DOMAIN PROTEIN (AFU_ORTHOLOGUE AFUA_3G10255)"/>
    <property type="match status" value="1"/>
</dbReference>
<evidence type="ECO:0000313" key="6">
    <source>
        <dbReference type="EMBL" id="TPD62067.1"/>
    </source>
</evidence>
<keyword evidence="4 5" id="KW-0472">Membrane</keyword>
<proteinExistence type="predicted"/>
<dbReference type="GO" id="GO:0016020">
    <property type="term" value="C:membrane"/>
    <property type="evidence" value="ECO:0007669"/>
    <property type="project" value="UniProtKB-SubCell"/>
</dbReference>
<evidence type="ECO:0000313" key="7">
    <source>
        <dbReference type="Proteomes" id="UP000319148"/>
    </source>
</evidence>
<feature type="transmembrane region" description="Helical" evidence="5">
    <location>
        <begin position="15"/>
        <end position="34"/>
    </location>
</feature>
<dbReference type="AlphaFoldDB" id="A0A501PPP3"/>
<name>A0A501PPP3_9PROT</name>
<comment type="subcellular location">
    <subcellularLocation>
        <location evidence="1">Membrane</location>
        <topology evidence="1">Multi-pass membrane protein</topology>
    </subcellularLocation>
</comment>
<reference evidence="7" key="1">
    <citation type="submission" date="2019-06" db="EMBL/GenBank/DDBJ databases">
        <title>The complete genome of Emcibacter congregatus ZYLT.</title>
        <authorList>
            <person name="Zhao Z."/>
        </authorList>
    </citation>
    <scope>NUCLEOTIDE SEQUENCE [LARGE SCALE GENOMIC DNA]</scope>
    <source>
        <strain evidence="7">MCCC 1A06723</strain>
    </source>
</reference>
<dbReference type="Proteomes" id="UP000319148">
    <property type="component" value="Unassembled WGS sequence"/>
</dbReference>
<keyword evidence="3 5" id="KW-1133">Transmembrane helix</keyword>
<comment type="caution">
    <text evidence="6">The sequence shown here is derived from an EMBL/GenBank/DDBJ whole genome shotgun (WGS) entry which is preliminary data.</text>
</comment>
<evidence type="ECO:0000256" key="5">
    <source>
        <dbReference type="SAM" id="Phobius"/>
    </source>
</evidence>
<evidence type="ECO:0000256" key="2">
    <source>
        <dbReference type="ARBA" id="ARBA00022692"/>
    </source>
</evidence>
<evidence type="ECO:0000256" key="4">
    <source>
        <dbReference type="ARBA" id="ARBA00023136"/>
    </source>
</evidence>
<dbReference type="InterPro" id="IPR019109">
    <property type="entry name" value="MamF_MmsF"/>
</dbReference>
<dbReference type="EMBL" id="VFIY01000005">
    <property type="protein sequence ID" value="TPD62067.1"/>
    <property type="molecule type" value="Genomic_DNA"/>
</dbReference>
<feature type="transmembrane region" description="Helical" evidence="5">
    <location>
        <begin position="46"/>
        <end position="68"/>
    </location>
</feature>